<dbReference type="InterPro" id="IPR036249">
    <property type="entry name" value="Thioredoxin-like_sf"/>
</dbReference>
<dbReference type="EMBL" id="RYZH01000010">
    <property type="protein sequence ID" value="RUL88459.1"/>
    <property type="molecule type" value="Genomic_DNA"/>
</dbReference>
<reference evidence="2 3" key="2">
    <citation type="submission" date="2019-01" db="EMBL/GenBank/DDBJ databases">
        <title>Tautonia sociabilis, a novel thermotolerant planctomycete of Isosphaeraceae family, isolated from a 4000 m deep subterranean habitat.</title>
        <authorList>
            <person name="Kovaleva O.L."/>
            <person name="Elcheninov A.G."/>
            <person name="Van Heerden E."/>
            <person name="Toshchakov S.V."/>
            <person name="Novikov A."/>
            <person name="Bonch-Osmolovskaya E.A."/>
            <person name="Kublanov I.V."/>
        </authorList>
    </citation>
    <scope>NUCLEOTIDE SEQUENCE [LARGE SCALE GENOMIC DNA]</scope>
    <source>
        <strain evidence="2 3">GM2012</strain>
    </source>
</reference>
<sequence>MCPLLLALLLFPADDPTPPDRPGASGSLDALRREHDRRFFEELLPFVAEHGHGPDREEAHRLLFDLAIRYGWFAEADSAARAYVASPDRGAATPLGQLVSAMADAEAGRIRAAIVLYRELMAGLDGEAQVRLAADLADTIADLALASADAESAREVYTCFLDRFGAVPGVPEKVEAEFSRIALLGSPAPAIEARDVSGQPISLGPSPRGHRLVFFWATFSEPCLAELPALADALDSYGDRGLEVIGVALDASIEDLDRVVDREPLPWRLVHNGTSGADWSGPLRVTSVPDTFLIAPDGTILRMGLRGSSLSRALAEVLGPNSSE</sequence>
<dbReference type="PROSITE" id="PS51352">
    <property type="entry name" value="THIOREDOXIN_2"/>
    <property type="match status" value="1"/>
</dbReference>
<reference evidence="2 3" key="1">
    <citation type="submission" date="2018-12" db="EMBL/GenBank/DDBJ databases">
        <authorList>
            <person name="Toschakov S.V."/>
        </authorList>
    </citation>
    <scope>NUCLEOTIDE SEQUENCE [LARGE SCALE GENOMIC DNA]</scope>
    <source>
        <strain evidence="2 3">GM2012</strain>
    </source>
</reference>
<dbReference type="PANTHER" id="PTHR42852">
    <property type="entry name" value="THIOL:DISULFIDE INTERCHANGE PROTEIN DSBE"/>
    <property type="match status" value="1"/>
</dbReference>
<dbReference type="PANTHER" id="PTHR42852:SF17">
    <property type="entry name" value="THIOREDOXIN-LIKE PROTEIN HI_1115"/>
    <property type="match status" value="1"/>
</dbReference>
<dbReference type="CDD" id="cd02966">
    <property type="entry name" value="TlpA_like_family"/>
    <property type="match status" value="1"/>
</dbReference>
<dbReference type="InterPro" id="IPR000866">
    <property type="entry name" value="AhpC/TSA"/>
</dbReference>
<name>A0A432MMJ1_9BACT</name>
<dbReference type="GO" id="GO:0016491">
    <property type="term" value="F:oxidoreductase activity"/>
    <property type="evidence" value="ECO:0007669"/>
    <property type="project" value="InterPro"/>
</dbReference>
<dbReference type="Gene3D" id="3.40.30.10">
    <property type="entry name" value="Glutaredoxin"/>
    <property type="match status" value="1"/>
</dbReference>
<comment type="caution">
    <text evidence="2">The sequence shown here is derived from an EMBL/GenBank/DDBJ whole genome shotgun (WGS) entry which is preliminary data.</text>
</comment>
<dbReference type="GO" id="GO:0016209">
    <property type="term" value="F:antioxidant activity"/>
    <property type="evidence" value="ECO:0007669"/>
    <property type="project" value="InterPro"/>
</dbReference>
<accession>A0A432MMJ1</accession>
<organism evidence="2 3">
    <name type="scientific">Tautonia sociabilis</name>
    <dbReference type="NCBI Taxonomy" id="2080755"/>
    <lineage>
        <taxon>Bacteria</taxon>
        <taxon>Pseudomonadati</taxon>
        <taxon>Planctomycetota</taxon>
        <taxon>Planctomycetia</taxon>
        <taxon>Isosphaerales</taxon>
        <taxon>Isosphaeraceae</taxon>
        <taxon>Tautonia</taxon>
    </lineage>
</organism>
<dbReference type="RefSeq" id="WP_126724595.1">
    <property type="nucleotide sequence ID" value="NZ_RYZH01000010.1"/>
</dbReference>
<gene>
    <name evidence="2" type="ORF">TsocGM_07020</name>
</gene>
<evidence type="ECO:0000313" key="2">
    <source>
        <dbReference type="EMBL" id="RUL88459.1"/>
    </source>
</evidence>
<evidence type="ECO:0000313" key="3">
    <source>
        <dbReference type="Proteomes" id="UP000280296"/>
    </source>
</evidence>
<protein>
    <submittedName>
        <fullName evidence="2">Redoxin domain-containing protein</fullName>
    </submittedName>
</protein>
<evidence type="ECO:0000259" key="1">
    <source>
        <dbReference type="PROSITE" id="PS51352"/>
    </source>
</evidence>
<dbReference type="AlphaFoldDB" id="A0A432MMJ1"/>
<dbReference type="SUPFAM" id="SSF52833">
    <property type="entry name" value="Thioredoxin-like"/>
    <property type="match status" value="1"/>
</dbReference>
<feature type="domain" description="Thioredoxin" evidence="1">
    <location>
        <begin position="182"/>
        <end position="323"/>
    </location>
</feature>
<dbReference type="Pfam" id="PF00578">
    <property type="entry name" value="AhpC-TSA"/>
    <property type="match status" value="1"/>
</dbReference>
<dbReference type="Proteomes" id="UP000280296">
    <property type="component" value="Unassembled WGS sequence"/>
</dbReference>
<keyword evidence="3" id="KW-1185">Reference proteome</keyword>
<dbReference type="InterPro" id="IPR050553">
    <property type="entry name" value="Thioredoxin_ResA/DsbE_sf"/>
</dbReference>
<dbReference type="OrthoDB" id="252709at2"/>
<proteinExistence type="predicted"/>
<dbReference type="InterPro" id="IPR013766">
    <property type="entry name" value="Thioredoxin_domain"/>
</dbReference>